<gene>
    <name evidence="1" type="ORF">CALMAC_LOCUS9262</name>
</gene>
<evidence type="ECO:0000313" key="1">
    <source>
        <dbReference type="EMBL" id="VEN47526.1"/>
    </source>
</evidence>
<name>A0A653CIK1_CALMS</name>
<protein>
    <submittedName>
        <fullName evidence="1">Uncharacterized protein</fullName>
    </submittedName>
</protein>
<dbReference type="EMBL" id="CAACVG010007884">
    <property type="protein sequence ID" value="VEN47526.1"/>
    <property type="molecule type" value="Genomic_DNA"/>
</dbReference>
<proteinExistence type="predicted"/>
<organism evidence="1 2">
    <name type="scientific">Callosobruchus maculatus</name>
    <name type="common">Southern cowpea weevil</name>
    <name type="synonym">Pulse bruchid</name>
    <dbReference type="NCBI Taxonomy" id="64391"/>
    <lineage>
        <taxon>Eukaryota</taxon>
        <taxon>Metazoa</taxon>
        <taxon>Ecdysozoa</taxon>
        <taxon>Arthropoda</taxon>
        <taxon>Hexapoda</taxon>
        <taxon>Insecta</taxon>
        <taxon>Pterygota</taxon>
        <taxon>Neoptera</taxon>
        <taxon>Endopterygota</taxon>
        <taxon>Coleoptera</taxon>
        <taxon>Polyphaga</taxon>
        <taxon>Cucujiformia</taxon>
        <taxon>Chrysomeloidea</taxon>
        <taxon>Chrysomelidae</taxon>
        <taxon>Bruchinae</taxon>
        <taxon>Bruchini</taxon>
        <taxon>Callosobruchus</taxon>
    </lineage>
</organism>
<sequence>MFIIFEMKCFCCTAFRYDSIKSKSLKIEKNHKRIFGVGLTVLCLALKDTGNLIGKVIDQGVCHMITAKIRSRCRGRIIILNHLLLCILQKIFYIEERKLNLGIILVFTLLYSNHSAILSEVGNTYTKVALYVDLSVTIQNKFDICKNNTIKQNLSPILF</sequence>
<keyword evidence="2" id="KW-1185">Reference proteome</keyword>
<dbReference type="AlphaFoldDB" id="A0A653CIK1"/>
<evidence type="ECO:0000313" key="2">
    <source>
        <dbReference type="Proteomes" id="UP000410492"/>
    </source>
</evidence>
<accession>A0A653CIK1</accession>
<reference evidence="1 2" key="1">
    <citation type="submission" date="2019-01" db="EMBL/GenBank/DDBJ databases">
        <authorList>
            <person name="Sayadi A."/>
        </authorList>
    </citation>
    <scope>NUCLEOTIDE SEQUENCE [LARGE SCALE GENOMIC DNA]</scope>
</reference>
<dbReference type="Proteomes" id="UP000410492">
    <property type="component" value="Unassembled WGS sequence"/>
</dbReference>